<keyword evidence="1" id="KW-1133">Transmembrane helix</keyword>
<evidence type="ECO:0000256" key="1">
    <source>
        <dbReference type="SAM" id="Phobius"/>
    </source>
</evidence>
<organism evidence="2 3">
    <name type="scientific">Bacillus wiedmannii</name>
    <dbReference type="NCBI Taxonomy" id="1890302"/>
    <lineage>
        <taxon>Bacteria</taxon>
        <taxon>Bacillati</taxon>
        <taxon>Bacillota</taxon>
        <taxon>Bacilli</taxon>
        <taxon>Bacillales</taxon>
        <taxon>Bacillaceae</taxon>
        <taxon>Bacillus</taxon>
        <taxon>Bacillus cereus group</taxon>
    </lineage>
</organism>
<name>A0A1C4FG40_9BACI</name>
<dbReference type="EMBL" id="FMBE01000014">
    <property type="protein sequence ID" value="SCC54890.1"/>
    <property type="molecule type" value="Genomic_DNA"/>
</dbReference>
<evidence type="ECO:0000313" key="3">
    <source>
        <dbReference type="Proteomes" id="UP000196052"/>
    </source>
</evidence>
<feature type="transmembrane region" description="Helical" evidence="1">
    <location>
        <begin position="6"/>
        <end position="34"/>
    </location>
</feature>
<protein>
    <submittedName>
        <fullName evidence="2">Uncharacterized protein</fullName>
    </submittedName>
</protein>
<reference evidence="3" key="1">
    <citation type="submission" date="2016-08" db="EMBL/GenBank/DDBJ databases">
        <authorList>
            <person name="Loux V."/>
            <person name="Rue O."/>
        </authorList>
    </citation>
    <scope>NUCLEOTIDE SEQUENCE [LARGE SCALE GENOMIC DNA]</scope>
    <source>
        <strain evidence="3">INRA Bc05-F1</strain>
    </source>
</reference>
<evidence type="ECO:0000313" key="2">
    <source>
        <dbReference type="EMBL" id="SCC54890.1"/>
    </source>
</evidence>
<proteinExistence type="predicted"/>
<accession>A0A1C4FG40</accession>
<keyword evidence="1" id="KW-0472">Membrane</keyword>
<dbReference type="Proteomes" id="UP000196052">
    <property type="component" value="Unassembled WGS sequence"/>
</dbReference>
<gene>
    <name evidence="2" type="ORF">BC05F1_04409</name>
</gene>
<sequence length="46" mass="5379">MAYLFLVIMLVVGVYSLVFDNPYITIFIIFLIMVGKSLYDSRKNKE</sequence>
<keyword evidence="1" id="KW-0812">Transmembrane</keyword>
<dbReference type="AlphaFoldDB" id="A0A1C4FG40"/>